<proteinExistence type="predicted"/>
<accession>A0ABR7TTD1</accession>
<dbReference type="Proteomes" id="UP000659124">
    <property type="component" value="Unassembled WGS sequence"/>
</dbReference>
<protein>
    <submittedName>
        <fullName evidence="2">Fic family protein</fullName>
    </submittedName>
</protein>
<gene>
    <name evidence="2" type="ORF">ICL07_19945</name>
</gene>
<reference evidence="2 3" key="1">
    <citation type="submission" date="2020-09" db="EMBL/GenBank/DDBJ databases">
        <title>Genome sequences of type strains of Chitinophaga qingshengii and Chitinophaga varians.</title>
        <authorList>
            <person name="Kittiwongwattana C."/>
        </authorList>
    </citation>
    <scope>NUCLEOTIDE SEQUENCE [LARGE SCALE GENOMIC DNA]</scope>
    <source>
        <strain evidence="2 3">JCM 30026</strain>
    </source>
</reference>
<dbReference type="EMBL" id="JACVFC010000002">
    <property type="protein sequence ID" value="MBC9932669.1"/>
    <property type="molecule type" value="Genomic_DNA"/>
</dbReference>
<dbReference type="InterPro" id="IPR040198">
    <property type="entry name" value="Fido_containing"/>
</dbReference>
<name>A0ABR7TTD1_9BACT</name>
<comment type="caution">
    <text evidence="2">The sequence shown here is derived from an EMBL/GenBank/DDBJ whole genome shotgun (WGS) entry which is preliminary data.</text>
</comment>
<dbReference type="InterPro" id="IPR003812">
    <property type="entry name" value="Fido"/>
</dbReference>
<dbReference type="PANTHER" id="PTHR13504">
    <property type="entry name" value="FIDO DOMAIN-CONTAINING PROTEIN DDB_G0283145"/>
    <property type="match status" value="1"/>
</dbReference>
<organism evidence="2 3">
    <name type="scientific">Chitinophaga qingshengii</name>
    <dbReference type="NCBI Taxonomy" id="1569794"/>
    <lineage>
        <taxon>Bacteria</taxon>
        <taxon>Pseudomonadati</taxon>
        <taxon>Bacteroidota</taxon>
        <taxon>Chitinophagia</taxon>
        <taxon>Chitinophagales</taxon>
        <taxon>Chitinophagaceae</taxon>
        <taxon>Chitinophaga</taxon>
    </lineage>
</organism>
<keyword evidence="3" id="KW-1185">Reference proteome</keyword>
<dbReference type="PROSITE" id="PS51459">
    <property type="entry name" value="FIDO"/>
    <property type="match status" value="1"/>
</dbReference>
<dbReference type="Gene3D" id="1.10.3290.10">
    <property type="entry name" value="Fido-like domain"/>
    <property type="match status" value="1"/>
</dbReference>
<evidence type="ECO:0000313" key="2">
    <source>
        <dbReference type="EMBL" id="MBC9932669.1"/>
    </source>
</evidence>
<dbReference type="Pfam" id="PF02661">
    <property type="entry name" value="Fic"/>
    <property type="match status" value="1"/>
</dbReference>
<sequence>MKPPYIITDNILKLIASISEKIGAINATHLNKVPTQLRKENRIRTIQSSLEIEGNSLSEEQVTAILNNKRVLAPQKDILEVLNAISLYNNLADFKPNNLSSFLKAHRMLMTGLVASPGVLRTKAVGIVKGSQITHVAPPGTLVKSLVNDLFGYLKSSEELTLIKSCVFHYEIEFIHPFVDGNGRMGRFWQTVILKEQYPIFEFLPVEHIVKKRQEDYYKALSIADKSGQSTVFIEFMLSVIKESLDELSLVRPVKFKANDRIENFRKITGKAIFTRKNYMEQYPEVSAATASRDLKEAVDNGILYKEGEKNTTYYQFFK</sequence>
<dbReference type="PANTHER" id="PTHR13504:SF38">
    <property type="entry name" value="FIDO DOMAIN-CONTAINING PROTEIN"/>
    <property type="match status" value="1"/>
</dbReference>
<evidence type="ECO:0000259" key="1">
    <source>
        <dbReference type="PROSITE" id="PS51459"/>
    </source>
</evidence>
<evidence type="ECO:0000313" key="3">
    <source>
        <dbReference type="Proteomes" id="UP000659124"/>
    </source>
</evidence>
<feature type="domain" description="Fido" evidence="1">
    <location>
        <begin position="97"/>
        <end position="239"/>
    </location>
</feature>
<dbReference type="RefSeq" id="WP_188089775.1">
    <property type="nucleotide sequence ID" value="NZ_JACVFC010000002.1"/>
</dbReference>
<dbReference type="InterPro" id="IPR036597">
    <property type="entry name" value="Fido-like_dom_sf"/>
</dbReference>
<dbReference type="SUPFAM" id="SSF140931">
    <property type="entry name" value="Fic-like"/>
    <property type="match status" value="1"/>
</dbReference>